<dbReference type="GO" id="GO:0019748">
    <property type="term" value="P:secondary metabolic process"/>
    <property type="evidence" value="ECO:0007669"/>
    <property type="project" value="TreeGrafter"/>
</dbReference>
<dbReference type="eggNOG" id="COG2159">
    <property type="taxonomic scope" value="Bacteria"/>
</dbReference>
<dbReference type="PANTHER" id="PTHR21240">
    <property type="entry name" value="2-AMINO-3-CARBOXYLMUCONATE-6-SEMIALDEHYDE DECARBOXYLASE"/>
    <property type="match status" value="1"/>
</dbReference>
<accession>G6ED39</accession>
<evidence type="ECO:0000259" key="2">
    <source>
        <dbReference type="Pfam" id="PF04909"/>
    </source>
</evidence>
<dbReference type="InterPro" id="IPR032466">
    <property type="entry name" value="Metal_Hydrolase"/>
</dbReference>
<comment type="caution">
    <text evidence="3">The sequence shown here is derived from an EMBL/GenBank/DDBJ whole genome shotgun (WGS) entry which is preliminary data.</text>
</comment>
<dbReference type="InterPro" id="IPR006680">
    <property type="entry name" value="Amidohydro-rel"/>
</dbReference>
<dbReference type="Pfam" id="PF04909">
    <property type="entry name" value="Amidohydro_2"/>
    <property type="match status" value="1"/>
</dbReference>
<dbReference type="GO" id="GO:0005737">
    <property type="term" value="C:cytoplasm"/>
    <property type="evidence" value="ECO:0007669"/>
    <property type="project" value="TreeGrafter"/>
</dbReference>
<dbReference type="STRING" id="1088721.JI59_08780"/>
<dbReference type="PANTHER" id="PTHR21240:SF28">
    <property type="entry name" value="ISO-OROTATE DECARBOXYLASE (EUROFUNG)"/>
    <property type="match status" value="1"/>
</dbReference>
<feature type="domain" description="Amidohydrolase-related" evidence="2">
    <location>
        <begin position="44"/>
        <end position="404"/>
    </location>
</feature>
<evidence type="ECO:0000313" key="3">
    <source>
        <dbReference type="EMBL" id="EHJ60751.1"/>
    </source>
</evidence>
<dbReference type="GO" id="GO:0016787">
    <property type="term" value="F:hydrolase activity"/>
    <property type="evidence" value="ECO:0007669"/>
    <property type="project" value="InterPro"/>
</dbReference>
<dbReference type="InterPro" id="IPR032465">
    <property type="entry name" value="ACMSD"/>
</dbReference>
<dbReference type="GO" id="GO:0016831">
    <property type="term" value="F:carboxy-lyase activity"/>
    <property type="evidence" value="ECO:0007669"/>
    <property type="project" value="InterPro"/>
</dbReference>
<dbReference type="AlphaFoldDB" id="G6ED39"/>
<dbReference type="EMBL" id="AGFM01000031">
    <property type="protein sequence ID" value="EHJ60751.1"/>
    <property type="molecule type" value="Genomic_DNA"/>
</dbReference>
<evidence type="ECO:0000256" key="1">
    <source>
        <dbReference type="ARBA" id="ARBA00023239"/>
    </source>
</evidence>
<dbReference type="SUPFAM" id="SSF51556">
    <property type="entry name" value="Metallo-dependent hydrolases"/>
    <property type="match status" value="1"/>
</dbReference>
<dbReference type="PATRIC" id="fig|1088721.3.peg.2240"/>
<keyword evidence="1" id="KW-0456">Lyase</keyword>
<proteinExistence type="predicted"/>
<name>G6ED39_9SPHN</name>
<reference evidence="3 4" key="1">
    <citation type="journal article" date="2012" name="J. Bacteriol.">
        <title>Genome sequence of benzo(a)pyrene-degrading bacterium Novosphingobium pentaromativorans US6-1.</title>
        <authorList>
            <person name="Luo Y.R."/>
            <person name="Kang S.G."/>
            <person name="Kim S.J."/>
            <person name="Kim M.R."/>
            <person name="Li N."/>
            <person name="Lee J.H."/>
            <person name="Kwon K.K."/>
        </authorList>
    </citation>
    <scope>NUCLEOTIDE SEQUENCE [LARGE SCALE GENOMIC DNA]</scope>
    <source>
        <strain evidence="3 4">US6-1</strain>
    </source>
</reference>
<organism evidence="3 4">
    <name type="scientific">Novosphingobium pentaromativorans US6-1</name>
    <dbReference type="NCBI Taxonomy" id="1088721"/>
    <lineage>
        <taxon>Bacteria</taxon>
        <taxon>Pseudomonadati</taxon>
        <taxon>Pseudomonadota</taxon>
        <taxon>Alphaproteobacteria</taxon>
        <taxon>Sphingomonadales</taxon>
        <taxon>Sphingomonadaceae</taxon>
        <taxon>Novosphingobium</taxon>
    </lineage>
</organism>
<gene>
    <name evidence="3" type="ORF">NSU_2260</name>
</gene>
<evidence type="ECO:0000313" key="4">
    <source>
        <dbReference type="Proteomes" id="UP000004030"/>
    </source>
</evidence>
<dbReference type="Gene3D" id="3.20.20.140">
    <property type="entry name" value="Metal-dependent hydrolases"/>
    <property type="match status" value="1"/>
</dbReference>
<dbReference type="Proteomes" id="UP000004030">
    <property type="component" value="Unassembled WGS sequence"/>
</dbReference>
<protein>
    <recommendedName>
        <fullName evidence="2">Amidohydrolase-related domain-containing protein</fullName>
    </recommendedName>
</protein>
<sequence length="415" mass="46707">MCASRPVTENLDTKEFIMSVTELEKHSPADSLANIRLTDADAHIDPPHHFWKEYLPAHLRDLAPVIEEGEEHDWVVFEGKRRPLFILNNQAGRSDRNYKAKGKLAELHQTSTPAQRLADMDRDGVTTAILFGGGPLGTSNSELYIESFRAYNRFLADFCAADPKRLVGVAYLPMRDVNETVSLLREAIALGHRSVNMPAFPQAADGISTSAKAGNIQMAAGAALAGDPSSTDFYWQPVFEPLWREIVDNDIAVTFHLGGRLPRFGEPQHFLPDLLMSKLAMAEPVAMAIFGGLFDRFPTMRWGIIESGVGWMSWATDYMDKTWEKQRFWSGCDIKNPPSHYMDANIWGSFIHDRTGVLNRNLPGGRNIMWSSDYPHSETCWPNSRGSIAHDMQDIPLDDVRQIVDLRARSFFRVD</sequence>
<keyword evidence="4" id="KW-1185">Reference proteome</keyword>